<proteinExistence type="predicted"/>
<comment type="caution">
    <text evidence="2">The sequence shown here is derived from an EMBL/GenBank/DDBJ whole genome shotgun (WGS) entry which is preliminary data.</text>
</comment>
<reference evidence="2 3" key="1">
    <citation type="journal article" date="2024" name="G3 (Bethesda)">
        <title>Genome assembly of Hibiscus sabdariffa L. provides insights into metabolisms of medicinal natural products.</title>
        <authorList>
            <person name="Kim T."/>
        </authorList>
    </citation>
    <scope>NUCLEOTIDE SEQUENCE [LARGE SCALE GENOMIC DNA]</scope>
    <source>
        <strain evidence="2">TK-2024</strain>
        <tissue evidence="2">Old leaves</tissue>
    </source>
</reference>
<gene>
    <name evidence="2" type="ORF">V6N12_066722</name>
</gene>
<name>A0ABR2BDI3_9ROSI</name>
<evidence type="ECO:0000256" key="1">
    <source>
        <dbReference type="SAM" id="MobiDB-lite"/>
    </source>
</evidence>
<accession>A0ABR2BDI3</accession>
<feature type="compositionally biased region" description="Basic residues" evidence="1">
    <location>
        <begin position="31"/>
        <end position="44"/>
    </location>
</feature>
<dbReference type="EMBL" id="JBBPBM010000129">
    <property type="protein sequence ID" value="KAK8505194.1"/>
    <property type="molecule type" value="Genomic_DNA"/>
</dbReference>
<sequence length="114" mass="12372">MPDSSRLGNNFVGLRACIDRFIWWACAAKERKRARRGSKPRKNFSRMGEASRGVSGGLSLFLGSSSPSVATQVKNCAEAVAMGEVGDKLGVIFEPADEVVVERLLELVEKEATN</sequence>
<evidence type="ECO:0000313" key="3">
    <source>
        <dbReference type="Proteomes" id="UP001472677"/>
    </source>
</evidence>
<keyword evidence="3" id="KW-1185">Reference proteome</keyword>
<feature type="region of interest" description="Disordered" evidence="1">
    <location>
        <begin position="31"/>
        <end position="53"/>
    </location>
</feature>
<protein>
    <submittedName>
        <fullName evidence="2">Uncharacterized protein</fullName>
    </submittedName>
</protein>
<evidence type="ECO:0000313" key="2">
    <source>
        <dbReference type="EMBL" id="KAK8505194.1"/>
    </source>
</evidence>
<dbReference type="Proteomes" id="UP001472677">
    <property type="component" value="Unassembled WGS sequence"/>
</dbReference>
<organism evidence="2 3">
    <name type="scientific">Hibiscus sabdariffa</name>
    <name type="common">roselle</name>
    <dbReference type="NCBI Taxonomy" id="183260"/>
    <lineage>
        <taxon>Eukaryota</taxon>
        <taxon>Viridiplantae</taxon>
        <taxon>Streptophyta</taxon>
        <taxon>Embryophyta</taxon>
        <taxon>Tracheophyta</taxon>
        <taxon>Spermatophyta</taxon>
        <taxon>Magnoliopsida</taxon>
        <taxon>eudicotyledons</taxon>
        <taxon>Gunneridae</taxon>
        <taxon>Pentapetalae</taxon>
        <taxon>rosids</taxon>
        <taxon>malvids</taxon>
        <taxon>Malvales</taxon>
        <taxon>Malvaceae</taxon>
        <taxon>Malvoideae</taxon>
        <taxon>Hibiscus</taxon>
    </lineage>
</organism>